<feature type="compositionally biased region" description="Polar residues" evidence="1">
    <location>
        <begin position="265"/>
        <end position="274"/>
    </location>
</feature>
<feature type="compositionally biased region" description="Polar residues" evidence="1">
    <location>
        <begin position="222"/>
        <end position="233"/>
    </location>
</feature>
<comment type="caution">
    <text evidence="2">The sequence shown here is derived from an EMBL/GenBank/DDBJ whole genome shotgun (WGS) entry which is preliminary data.</text>
</comment>
<feature type="region of interest" description="Disordered" evidence="1">
    <location>
        <begin position="208"/>
        <end position="313"/>
    </location>
</feature>
<gene>
    <name evidence="2" type="ORF">LCGC14_0379990</name>
</gene>
<reference evidence="2" key="1">
    <citation type="journal article" date="2015" name="Nature">
        <title>Complex archaea that bridge the gap between prokaryotes and eukaryotes.</title>
        <authorList>
            <person name="Spang A."/>
            <person name="Saw J.H."/>
            <person name="Jorgensen S.L."/>
            <person name="Zaremba-Niedzwiedzka K."/>
            <person name="Martijn J."/>
            <person name="Lind A.E."/>
            <person name="van Eijk R."/>
            <person name="Schleper C."/>
            <person name="Guy L."/>
            <person name="Ettema T.J."/>
        </authorList>
    </citation>
    <scope>NUCLEOTIDE SEQUENCE</scope>
</reference>
<dbReference type="AlphaFoldDB" id="A0A0F9T2H6"/>
<dbReference type="EMBL" id="LAZR01000309">
    <property type="protein sequence ID" value="KKN75495.1"/>
    <property type="molecule type" value="Genomic_DNA"/>
</dbReference>
<accession>A0A0F9T2H6</accession>
<evidence type="ECO:0000313" key="2">
    <source>
        <dbReference type="EMBL" id="KKN75495.1"/>
    </source>
</evidence>
<feature type="compositionally biased region" description="Low complexity" evidence="1">
    <location>
        <begin position="237"/>
        <end position="246"/>
    </location>
</feature>
<name>A0A0F9T2H6_9ZZZZ</name>
<sequence>MQITECQGRAVTVVPVDRLDHVVHAGRRRGALCGLSPVSRLILRASIATCAVVLAQSGAAQQARLSASQDSPKAVVALLEAAEQPGPRPVAATPVDRRIAQAFAASVSHPPVEWGVVAVDVADSPIFSLRIVLSKPQAESERSPAPLPAARYAASDPRLPFTYILREPLGALDGPNAPIADYVAAFAPPEGLASGAISPLADAPTLTPGTAVPVPTGRPEWNASSAAVTSPDSGRSAAPAKVAPPARRVKGPASPADRPREVTAQARQASNTGSVAPAVAEPAARRKKAQPQAAVPPVPKLPDSLLPTRPPAN</sequence>
<protein>
    <submittedName>
        <fullName evidence="2">Uncharacterized protein</fullName>
    </submittedName>
</protein>
<proteinExistence type="predicted"/>
<organism evidence="2">
    <name type="scientific">marine sediment metagenome</name>
    <dbReference type="NCBI Taxonomy" id="412755"/>
    <lineage>
        <taxon>unclassified sequences</taxon>
        <taxon>metagenomes</taxon>
        <taxon>ecological metagenomes</taxon>
    </lineage>
</organism>
<evidence type="ECO:0000256" key="1">
    <source>
        <dbReference type="SAM" id="MobiDB-lite"/>
    </source>
</evidence>